<dbReference type="PANTHER" id="PTHR34989">
    <property type="entry name" value="PROTEIN HDED"/>
    <property type="match status" value="1"/>
</dbReference>
<feature type="transmembrane region" description="Helical" evidence="1">
    <location>
        <begin position="126"/>
        <end position="147"/>
    </location>
</feature>
<dbReference type="InterPro" id="IPR052712">
    <property type="entry name" value="Acid_resist_chaperone_HdeD"/>
</dbReference>
<dbReference type="STRING" id="1514105.AOC36_10445"/>
<organism evidence="2 3">
    <name type="scientific">Erysipelothrix larvae</name>
    <dbReference type="NCBI Taxonomy" id="1514105"/>
    <lineage>
        <taxon>Bacteria</taxon>
        <taxon>Bacillati</taxon>
        <taxon>Bacillota</taxon>
        <taxon>Erysipelotrichia</taxon>
        <taxon>Erysipelotrichales</taxon>
        <taxon>Erysipelotrichaceae</taxon>
        <taxon>Erysipelothrix</taxon>
    </lineage>
</organism>
<keyword evidence="3" id="KW-1185">Reference proteome</keyword>
<feature type="transmembrane region" description="Helical" evidence="1">
    <location>
        <begin position="36"/>
        <end position="60"/>
    </location>
</feature>
<keyword evidence="1" id="KW-0812">Transmembrane</keyword>
<gene>
    <name evidence="2" type="ORF">AOC36_10445</name>
</gene>
<sequence>MNIKKIVKNICITRIIFGALLVVLGVYSLMNPSTVISTLGFAFALYALISGIIDIAMYFVFDSKFGYAPSLSMIGGIISIVAGVIMFMNPTSTAFMISLLFPIWFMSTCISKITQLPLIRHYSGTASYWFSLIVSALGIVLSIYLLFNPLTSLLYTVSFVAVYLLFYGFEVFIEGILGLNRSKEIL</sequence>
<keyword evidence="1" id="KW-1133">Transmembrane helix</keyword>
<protein>
    <recommendedName>
        <fullName evidence="4">Acid-resistance membrane protein</fullName>
    </recommendedName>
</protein>
<keyword evidence="1" id="KW-0472">Membrane</keyword>
<dbReference type="KEGG" id="erl:AOC36_10445"/>
<dbReference type="OrthoDB" id="1938551at2"/>
<accession>A0A0X8H1J1</accession>
<dbReference type="GO" id="GO:0005886">
    <property type="term" value="C:plasma membrane"/>
    <property type="evidence" value="ECO:0007669"/>
    <property type="project" value="TreeGrafter"/>
</dbReference>
<evidence type="ECO:0000256" key="1">
    <source>
        <dbReference type="SAM" id="Phobius"/>
    </source>
</evidence>
<dbReference type="PANTHER" id="PTHR34989:SF1">
    <property type="entry name" value="PROTEIN HDED"/>
    <property type="match status" value="1"/>
</dbReference>
<evidence type="ECO:0000313" key="3">
    <source>
        <dbReference type="Proteomes" id="UP000063781"/>
    </source>
</evidence>
<feature type="transmembrane region" description="Helical" evidence="1">
    <location>
        <begin position="12"/>
        <end position="30"/>
    </location>
</feature>
<dbReference type="Proteomes" id="UP000063781">
    <property type="component" value="Chromosome"/>
</dbReference>
<dbReference type="AlphaFoldDB" id="A0A0X8H1J1"/>
<feature type="transmembrane region" description="Helical" evidence="1">
    <location>
        <begin position="94"/>
        <end position="114"/>
    </location>
</feature>
<proteinExistence type="predicted"/>
<reference evidence="2 3" key="1">
    <citation type="submission" date="2015-10" db="EMBL/GenBank/DDBJ databases">
        <title>Erysipelothrix larvae sp. LV19 isolated from the larval gut of the rhinoceros beetle, Trypoxylus dichotomus.</title>
        <authorList>
            <person name="Lim S."/>
            <person name="Kim B.-C."/>
        </authorList>
    </citation>
    <scope>NUCLEOTIDE SEQUENCE [LARGE SCALE GENOMIC DNA]</scope>
    <source>
        <strain evidence="2 3">LV19</strain>
    </source>
</reference>
<dbReference type="RefSeq" id="WP_067634037.1">
    <property type="nucleotide sequence ID" value="NZ_CP013213.1"/>
</dbReference>
<name>A0A0X8H1J1_9FIRM</name>
<evidence type="ECO:0000313" key="2">
    <source>
        <dbReference type="EMBL" id="AMC94375.1"/>
    </source>
</evidence>
<dbReference type="Pfam" id="PF03729">
    <property type="entry name" value="DUF308"/>
    <property type="match status" value="2"/>
</dbReference>
<dbReference type="InterPro" id="IPR005325">
    <property type="entry name" value="DUF308_memb"/>
</dbReference>
<evidence type="ECO:0008006" key="4">
    <source>
        <dbReference type="Google" id="ProtNLM"/>
    </source>
</evidence>
<feature type="transmembrane region" description="Helical" evidence="1">
    <location>
        <begin position="153"/>
        <end position="173"/>
    </location>
</feature>
<feature type="transmembrane region" description="Helical" evidence="1">
    <location>
        <begin position="67"/>
        <end position="88"/>
    </location>
</feature>
<dbReference type="EMBL" id="CP013213">
    <property type="protein sequence ID" value="AMC94375.1"/>
    <property type="molecule type" value="Genomic_DNA"/>
</dbReference>